<dbReference type="Gene3D" id="3.30.2310.20">
    <property type="entry name" value="RelE-like"/>
    <property type="match status" value="1"/>
</dbReference>
<dbReference type="STRING" id="1802471.A2115_01595"/>
<dbReference type="EMBL" id="MGFJ01000028">
    <property type="protein sequence ID" value="OGM02186.1"/>
    <property type="molecule type" value="Genomic_DNA"/>
</dbReference>
<organism evidence="2 3">
    <name type="scientific">Candidatus Woesebacteria bacterium GWA1_41_8</name>
    <dbReference type="NCBI Taxonomy" id="1802471"/>
    <lineage>
        <taxon>Bacteria</taxon>
        <taxon>Candidatus Woeseibacteriota</taxon>
    </lineage>
</organism>
<dbReference type="NCBIfam" id="TIGR02385">
    <property type="entry name" value="RelE_StbE"/>
    <property type="match status" value="1"/>
</dbReference>
<dbReference type="AlphaFoldDB" id="A0A1F7WH73"/>
<dbReference type="InterPro" id="IPR004386">
    <property type="entry name" value="Toxin_YafQ-like"/>
</dbReference>
<name>A0A1F7WH73_9BACT</name>
<dbReference type="Pfam" id="PF15738">
    <property type="entry name" value="YafQ_toxin"/>
    <property type="match status" value="1"/>
</dbReference>
<reference evidence="2 3" key="1">
    <citation type="journal article" date="2016" name="Nat. Commun.">
        <title>Thousands of microbial genomes shed light on interconnected biogeochemical processes in an aquifer system.</title>
        <authorList>
            <person name="Anantharaman K."/>
            <person name="Brown C.T."/>
            <person name="Hug L.A."/>
            <person name="Sharon I."/>
            <person name="Castelle C.J."/>
            <person name="Probst A.J."/>
            <person name="Thomas B.C."/>
            <person name="Singh A."/>
            <person name="Wilkins M.J."/>
            <person name="Karaoz U."/>
            <person name="Brodie E.L."/>
            <person name="Williams K.H."/>
            <person name="Hubbard S.S."/>
            <person name="Banfield J.F."/>
        </authorList>
    </citation>
    <scope>NUCLEOTIDE SEQUENCE [LARGE SCALE GENOMIC DNA]</scope>
</reference>
<dbReference type="InterPro" id="IPR007712">
    <property type="entry name" value="RelE/ParE_toxin"/>
</dbReference>
<accession>A0A1F7WH73</accession>
<comment type="caution">
    <text evidence="2">The sequence shown here is derived from an EMBL/GenBank/DDBJ whole genome shotgun (WGS) entry which is preliminary data.</text>
</comment>
<gene>
    <name evidence="2" type="ORF">A2115_01595</name>
</gene>
<protein>
    <recommendedName>
        <fullName evidence="4">Plasmid stabilization protein</fullName>
    </recommendedName>
</protein>
<keyword evidence="1" id="KW-1277">Toxin-antitoxin system</keyword>
<evidence type="ECO:0000256" key="1">
    <source>
        <dbReference type="ARBA" id="ARBA00022649"/>
    </source>
</evidence>
<dbReference type="Proteomes" id="UP000176198">
    <property type="component" value="Unassembled WGS sequence"/>
</dbReference>
<proteinExistence type="predicted"/>
<sequence length="85" mass="10117">MKIKLHRNFEKGYKKLNTGERHKFKERRDLFLLDEFNPILNNHPLKGRYQGYRSINVTGDLRIIYRPEGEVAIFVAIDIHSNLYG</sequence>
<evidence type="ECO:0008006" key="4">
    <source>
        <dbReference type="Google" id="ProtNLM"/>
    </source>
</evidence>
<dbReference type="InterPro" id="IPR035093">
    <property type="entry name" value="RelE/ParE_toxin_dom_sf"/>
</dbReference>
<evidence type="ECO:0000313" key="3">
    <source>
        <dbReference type="Proteomes" id="UP000176198"/>
    </source>
</evidence>
<evidence type="ECO:0000313" key="2">
    <source>
        <dbReference type="EMBL" id="OGM02186.1"/>
    </source>
</evidence>
<dbReference type="SUPFAM" id="SSF143011">
    <property type="entry name" value="RelE-like"/>
    <property type="match status" value="1"/>
</dbReference>